<accession>A0A6N7L7D7</accession>
<dbReference type="EMBL" id="WITC01000002">
    <property type="protein sequence ID" value="MQX13200.1"/>
    <property type="molecule type" value="Genomic_DNA"/>
</dbReference>
<keyword evidence="3" id="KW-1185">Reference proteome</keyword>
<dbReference type="PROSITE" id="PS50943">
    <property type="entry name" value="HTH_CROC1"/>
    <property type="match status" value="1"/>
</dbReference>
<dbReference type="SUPFAM" id="SSF47413">
    <property type="entry name" value="lambda repressor-like DNA-binding domains"/>
    <property type="match status" value="1"/>
</dbReference>
<dbReference type="InterPro" id="IPR010982">
    <property type="entry name" value="Lambda_DNA-bd_dom_sf"/>
</dbReference>
<reference evidence="2 3" key="1">
    <citation type="journal article" date="2013" name="Genome Biol.">
        <title>Comparative genomics of the core and accessory genomes of 48 Sinorhizobium strains comprising five genospecies.</title>
        <authorList>
            <person name="Sugawara M."/>
            <person name="Epstein B."/>
            <person name="Badgley B.D."/>
            <person name="Unno T."/>
            <person name="Xu L."/>
            <person name="Reese J."/>
            <person name="Gyaneshwar P."/>
            <person name="Denny R."/>
            <person name="Mudge J."/>
            <person name="Bharti A.K."/>
            <person name="Farmer A.D."/>
            <person name="May G.D."/>
            <person name="Woodward J.E."/>
            <person name="Medigue C."/>
            <person name="Vallenet D."/>
            <person name="Lajus A."/>
            <person name="Rouy Z."/>
            <person name="Martinez-Vaz B."/>
            <person name="Tiffin P."/>
            <person name="Young N.D."/>
            <person name="Sadowsky M.J."/>
        </authorList>
    </citation>
    <scope>NUCLEOTIDE SEQUENCE [LARGE SCALE GENOMIC DNA]</scope>
    <source>
        <strain evidence="2 3">USDA4894</strain>
    </source>
</reference>
<evidence type="ECO:0000259" key="1">
    <source>
        <dbReference type="PROSITE" id="PS50943"/>
    </source>
</evidence>
<protein>
    <submittedName>
        <fullName evidence="2">Helix-turn-helix domain-containing protein</fullName>
    </submittedName>
</protein>
<dbReference type="SMART" id="SM00530">
    <property type="entry name" value="HTH_XRE"/>
    <property type="match status" value="1"/>
</dbReference>
<name>A0A6N7L7D7_SINTE</name>
<feature type="domain" description="HTH cro/C1-type" evidence="1">
    <location>
        <begin position="20"/>
        <end position="64"/>
    </location>
</feature>
<dbReference type="GO" id="GO:0003677">
    <property type="term" value="F:DNA binding"/>
    <property type="evidence" value="ECO:0007669"/>
    <property type="project" value="InterPro"/>
</dbReference>
<comment type="caution">
    <text evidence="2">The sequence shown here is derived from an EMBL/GenBank/DDBJ whole genome shotgun (WGS) entry which is preliminary data.</text>
</comment>
<dbReference type="Pfam" id="PF01381">
    <property type="entry name" value="HTH_3"/>
    <property type="match status" value="1"/>
</dbReference>
<dbReference type="CDD" id="cd00093">
    <property type="entry name" value="HTH_XRE"/>
    <property type="match status" value="1"/>
</dbReference>
<dbReference type="AlphaFoldDB" id="A0A6N7L7D7"/>
<proteinExistence type="predicted"/>
<dbReference type="Proteomes" id="UP000439983">
    <property type="component" value="Unassembled WGS sequence"/>
</dbReference>
<dbReference type="RefSeq" id="WP_184108538.1">
    <property type="nucleotide sequence ID" value="NZ_CP121659.1"/>
</dbReference>
<dbReference type="Gene3D" id="1.10.260.40">
    <property type="entry name" value="lambda repressor-like DNA-binding domains"/>
    <property type="match status" value="1"/>
</dbReference>
<organism evidence="2 3">
    <name type="scientific">Sinorhizobium terangae</name>
    <dbReference type="NCBI Taxonomy" id="110322"/>
    <lineage>
        <taxon>Bacteria</taxon>
        <taxon>Pseudomonadati</taxon>
        <taxon>Pseudomonadota</taxon>
        <taxon>Alphaproteobacteria</taxon>
        <taxon>Hyphomicrobiales</taxon>
        <taxon>Rhizobiaceae</taxon>
        <taxon>Sinorhizobium/Ensifer group</taxon>
        <taxon>Sinorhizobium</taxon>
    </lineage>
</organism>
<evidence type="ECO:0000313" key="3">
    <source>
        <dbReference type="Proteomes" id="UP000439983"/>
    </source>
</evidence>
<gene>
    <name evidence="2" type="ORF">GHK62_00080</name>
</gene>
<sequence length="264" mass="30411">MEQDDAFVTNLRFACATRRSISQICREIGINRQQFNRYISGEARPSAHNVARIAAFFGLSTQDFSLSPRLFEARMTRPERHRLEAGQLLEGFPGDAAALRRHLGYYQTYHLSLSWPGFIVCSCAHIYEEGGSIRVKSIERIRDAANEIQQFSKYVGLVTFWRNRIFIAERTVGHASMLAQTILMPFEVHQRVYLRGTTMGVSWRKENLPYASRMIWRHLGQGPDKRQMLSRCGLLPFGSRHLPSAVRRFLETREAEVLTIPAEY</sequence>
<evidence type="ECO:0000313" key="2">
    <source>
        <dbReference type="EMBL" id="MQX13200.1"/>
    </source>
</evidence>
<dbReference type="InterPro" id="IPR001387">
    <property type="entry name" value="Cro/C1-type_HTH"/>
</dbReference>